<comment type="caution">
    <text evidence="2">The sequence shown here is derived from an EMBL/GenBank/DDBJ whole genome shotgun (WGS) entry which is preliminary data.</text>
</comment>
<evidence type="ECO:0000313" key="3">
    <source>
        <dbReference type="Proteomes" id="UP000314294"/>
    </source>
</evidence>
<dbReference type="AlphaFoldDB" id="A0A4Z2H7E2"/>
<feature type="region of interest" description="Disordered" evidence="1">
    <location>
        <begin position="1"/>
        <end position="25"/>
    </location>
</feature>
<proteinExistence type="predicted"/>
<sequence length="98" mass="11017">MVERSAAAGPDTSAQKEKKVKRKASALEDGSRLMLLRSSGAQRERVRVVRSVLMRPLDSSVDVDVAIRSRACRREVYRIMGCETAEQERKEVVRIRSG</sequence>
<gene>
    <name evidence="2" type="ORF">EYF80_028081</name>
</gene>
<reference evidence="2 3" key="1">
    <citation type="submission" date="2019-03" db="EMBL/GenBank/DDBJ databases">
        <title>First draft genome of Liparis tanakae, snailfish: a comprehensive survey of snailfish specific genes.</title>
        <authorList>
            <person name="Kim W."/>
            <person name="Song I."/>
            <person name="Jeong J.-H."/>
            <person name="Kim D."/>
            <person name="Kim S."/>
            <person name="Ryu S."/>
            <person name="Song J.Y."/>
            <person name="Lee S.K."/>
        </authorList>
    </citation>
    <scope>NUCLEOTIDE SEQUENCE [LARGE SCALE GENOMIC DNA]</scope>
    <source>
        <tissue evidence="2">Muscle</tissue>
    </source>
</reference>
<accession>A0A4Z2H7E2</accession>
<keyword evidence="3" id="KW-1185">Reference proteome</keyword>
<protein>
    <submittedName>
        <fullName evidence="2">Uncharacterized protein</fullName>
    </submittedName>
</protein>
<evidence type="ECO:0000256" key="1">
    <source>
        <dbReference type="SAM" id="MobiDB-lite"/>
    </source>
</evidence>
<dbReference type="EMBL" id="SRLO01000310">
    <property type="protein sequence ID" value="TNN61719.1"/>
    <property type="molecule type" value="Genomic_DNA"/>
</dbReference>
<dbReference type="Proteomes" id="UP000314294">
    <property type="component" value="Unassembled WGS sequence"/>
</dbReference>
<organism evidence="2 3">
    <name type="scientific">Liparis tanakae</name>
    <name type="common">Tanaka's snailfish</name>
    <dbReference type="NCBI Taxonomy" id="230148"/>
    <lineage>
        <taxon>Eukaryota</taxon>
        <taxon>Metazoa</taxon>
        <taxon>Chordata</taxon>
        <taxon>Craniata</taxon>
        <taxon>Vertebrata</taxon>
        <taxon>Euteleostomi</taxon>
        <taxon>Actinopterygii</taxon>
        <taxon>Neopterygii</taxon>
        <taxon>Teleostei</taxon>
        <taxon>Neoteleostei</taxon>
        <taxon>Acanthomorphata</taxon>
        <taxon>Eupercaria</taxon>
        <taxon>Perciformes</taxon>
        <taxon>Cottioidei</taxon>
        <taxon>Cottales</taxon>
        <taxon>Liparidae</taxon>
        <taxon>Liparis</taxon>
    </lineage>
</organism>
<evidence type="ECO:0000313" key="2">
    <source>
        <dbReference type="EMBL" id="TNN61719.1"/>
    </source>
</evidence>
<name>A0A4Z2H7E2_9TELE</name>